<evidence type="ECO:0000256" key="5">
    <source>
        <dbReference type="SAM" id="MobiDB-lite"/>
    </source>
</evidence>
<evidence type="ECO:0000259" key="6">
    <source>
        <dbReference type="Pfam" id="PF04542"/>
    </source>
</evidence>
<dbReference type="Proteomes" id="UP000594468">
    <property type="component" value="Chromosome"/>
</dbReference>
<evidence type="ECO:0000259" key="7">
    <source>
        <dbReference type="Pfam" id="PF08281"/>
    </source>
</evidence>
<accession>A0A7S8E9J5</accession>
<dbReference type="NCBIfam" id="TIGR02937">
    <property type="entry name" value="sigma70-ECF"/>
    <property type="match status" value="1"/>
</dbReference>
<keyword evidence="2" id="KW-0805">Transcription regulation</keyword>
<dbReference type="CDD" id="cd06171">
    <property type="entry name" value="Sigma70_r4"/>
    <property type="match status" value="1"/>
</dbReference>
<dbReference type="EMBL" id="CP062983">
    <property type="protein sequence ID" value="QPC82881.1"/>
    <property type="molecule type" value="Genomic_DNA"/>
</dbReference>
<dbReference type="InterPro" id="IPR013324">
    <property type="entry name" value="RNA_pol_sigma_r3/r4-like"/>
</dbReference>
<sequence>MSDLRQLIQQANNSDKAISDAAFDALMTRYSGMAFQRAYASLGDRYMAEEAVQEAFIVAYLRLDQLKDPDAFPAWLRRIVLTQCDRLIRGKRPTLEPIENRYDLAEDTPDPEAHLVSEEMLNHIHNAISALPEHERAVTQDFYLEGASQKEIAEKLNVPVTTVKKRLQYARQHLRAFFQDLNAAVDLAIDDLFNVNTPEPARQPIYARTDTHPPDSDYE</sequence>
<evidence type="ECO:0000313" key="9">
    <source>
        <dbReference type="Proteomes" id="UP000594468"/>
    </source>
</evidence>
<protein>
    <submittedName>
        <fullName evidence="8">Sigma-70 family RNA polymerase sigma factor</fullName>
    </submittedName>
</protein>
<dbReference type="InterPro" id="IPR013325">
    <property type="entry name" value="RNA_pol_sigma_r2"/>
</dbReference>
<dbReference type="InterPro" id="IPR036388">
    <property type="entry name" value="WH-like_DNA-bd_sf"/>
</dbReference>
<dbReference type="AlphaFoldDB" id="A0A7S8E9J5"/>
<feature type="region of interest" description="Disordered" evidence="5">
    <location>
        <begin position="199"/>
        <end position="219"/>
    </location>
</feature>
<dbReference type="Pfam" id="PF08281">
    <property type="entry name" value="Sigma70_r4_2"/>
    <property type="match status" value="1"/>
</dbReference>
<dbReference type="InterPro" id="IPR014284">
    <property type="entry name" value="RNA_pol_sigma-70_dom"/>
</dbReference>
<dbReference type="InterPro" id="IPR007627">
    <property type="entry name" value="RNA_pol_sigma70_r2"/>
</dbReference>
<dbReference type="PANTHER" id="PTHR43133:SF51">
    <property type="entry name" value="RNA POLYMERASE SIGMA FACTOR"/>
    <property type="match status" value="1"/>
</dbReference>
<dbReference type="SUPFAM" id="SSF88946">
    <property type="entry name" value="Sigma2 domain of RNA polymerase sigma factors"/>
    <property type="match status" value="1"/>
</dbReference>
<feature type="domain" description="RNA polymerase sigma-70 region 2" evidence="6">
    <location>
        <begin position="26"/>
        <end position="92"/>
    </location>
</feature>
<dbReference type="PANTHER" id="PTHR43133">
    <property type="entry name" value="RNA POLYMERASE ECF-TYPE SIGMA FACTO"/>
    <property type="match status" value="1"/>
</dbReference>
<gene>
    <name evidence="8" type="ORF">G4Y79_00485</name>
</gene>
<reference evidence="8 9" key="1">
    <citation type="submission" date="2020-02" db="EMBL/GenBank/DDBJ databases">
        <authorList>
            <person name="Zheng R.K."/>
            <person name="Sun C.M."/>
        </authorList>
    </citation>
    <scope>NUCLEOTIDE SEQUENCE [LARGE SCALE GENOMIC DNA]</scope>
    <source>
        <strain evidence="9">rifampicinis</strain>
    </source>
</reference>
<dbReference type="InterPro" id="IPR013249">
    <property type="entry name" value="RNA_pol_sigma70_r4_t2"/>
</dbReference>
<evidence type="ECO:0000256" key="1">
    <source>
        <dbReference type="ARBA" id="ARBA00010641"/>
    </source>
</evidence>
<feature type="domain" description="RNA polymerase sigma factor 70 region 4 type 2" evidence="7">
    <location>
        <begin position="124"/>
        <end position="174"/>
    </location>
</feature>
<evidence type="ECO:0000256" key="4">
    <source>
        <dbReference type="ARBA" id="ARBA00023163"/>
    </source>
</evidence>
<keyword evidence="9" id="KW-1185">Reference proteome</keyword>
<proteinExistence type="inferred from homology"/>
<evidence type="ECO:0000256" key="3">
    <source>
        <dbReference type="ARBA" id="ARBA00023082"/>
    </source>
</evidence>
<dbReference type="SUPFAM" id="SSF88659">
    <property type="entry name" value="Sigma3 and sigma4 domains of RNA polymerase sigma factors"/>
    <property type="match status" value="1"/>
</dbReference>
<dbReference type="Gene3D" id="1.10.10.10">
    <property type="entry name" value="Winged helix-like DNA-binding domain superfamily/Winged helix DNA-binding domain"/>
    <property type="match status" value="1"/>
</dbReference>
<dbReference type="GO" id="GO:0003677">
    <property type="term" value="F:DNA binding"/>
    <property type="evidence" value="ECO:0007669"/>
    <property type="project" value="InterPro"/>
</dbReference>
<organism evidence="8 9">
    <name type="scientific">Phototrophicus methaneseepsis</name>
    <dbReference type="NCBI Taxonomy" id="2710758"/>
    <lineage>
        <taxon>Bacteria</taxon>
        <taxon>Bacillati</taxon>
        <taxon>Chloroflexota</taxon>
        <taxon>Candidatus Thermofontia</taxon>
        <taxon>Phototrophicales</taxon>
        <taxon>Phototrophicaceae</taxon>
        <taxon>Phototrophicus</taxon>
    </lineage>
</organism>
<dbReference type="KEGG" id="pmet:G4Y79_00485"/>
<evidence type="ECO:0000313" key="8">
    <source>
        <dbReference type="EMBL" id="QPC82881.1"/>
    </source>
</evidence>
<evidence type="ECO:0000256" key="2">
    <source>
        <dbReference type="ARBA" id="ARBA00023015"/>
    </source>
</evidence>
<dbReference type="Gene3D" id="1.10.1740.10">
    <property type="match status" value="1"/>
</dbReference>
<keyword evidence="4" id="KW-0804">Transcription</keyword>
<comment type="similarity">
    <text evidence="1">Belongs to the sigma-70 factor family. ECF subfamily.</text>
</comment>
<dbReference type="Pfam" id="PF04542">
    <property type="entry name" value="Sigma70_r2"/>
    <property type="match status" value="1"/>
</dbReference>
<feature type="compositionally biased region" description="Basic and acidic residues" evidence="5">
    <location>
        <begin position="209"/>
        <end position="219"/>
    </location>
</feature>
<dbReference type="InterPro" id="IPR039425">
    <property type="entry name" value="RNA_pol_sigma-70-like"/>
</dbReference>
<dbReference type="GO" id="GO:0006352">
    <property type="term" value="P:DNA-templated transcription initiation"/>
    <property type="evidence" value="ECO:0007669"/>
    <property type="project" value="InterPro"/>
</dbReference>
<dbReference type="RefSeq" id="WP_195170950.1">
    <property type="nucleotide sequence ID" value="NZ_CP062983.1"/>
</dbReference>
<name>A0A7S8E9J5_9CHLR</name>
<keyword evidence="3" id="KW-0731">Sigma factor</keyword>
<dbReference type="GO" id="GO:0016987">
    <property type="term" value="F:sigma factor activity"/>
    <property type="evidence" value="ECO:0007669"/>
    <property type="project" value="UniProtKB-KW"/>
</dbReference>